<reference evidence="13 14" key="1">
    <citation type="journal article" date="2020" name="ISME J.">
        <title>Uncovering the hidden diversity of litter-decomposition mechanisms in mushroom-forming fungi.</title>
        <authorList>
            <person name="Floudas D."/>
            <person name="Bentzer J."/>
            <person name="Ahren D."/>
            <person name="Johansson T."/>
            <person name="Persson P."/>
            <person name="Tunlid A."/>
        </authorList>
    </citation>
    <scope>NUCLEOTIDE SEQUENCE [LARGE SCALE GENOMIC DNA]</scope>
    <source>
        <strain evidence="13 14">CBS 291.85</strain>
    </source>
</reference>
<protein>
    <recommendedName>
        <fullName evidence="15">Beta-lactamase-related domain-containing protein</fullName>
    </recommendedName>
</protein>
<dbReference type="Gene3D" id="3.30.70.3030">
    <property type="match status" value="1"/>
</dbReference>
<dbReference type="InterPro" id="IPR035371">
    <property type="entry name" value="Nrap_D6"/>
</dbReference>
<evidence type="ECO:0000313" key="14">
    <source>
        <dbReference type="Proteomes" id="UP000559256"/>
    </source>
</evidence>
<evidence type="ECO:0000259" key="12">
    <source>
        <dbReference type="Pfam" id="PF17407"/>
    </source>
</evidence>
<evidence type="ECO:0000256" key="2">
    <source>
        <dbReference type="ARBA" id="ARBA00006674"/>
    </source>
</evidence>
<dbReference type="InterPro" id="IPR001466">
    <property type="entry name" value="Beta-lactam-related"/>
</dbReference>
<dbReference type="InterPro" id="IPR005554">
    <property type="entry name" value="NOL6/Upt22"/>
</dbReference>
<comment type="subcellular location">
    <subcellularLocation>
        <location evidence="1">Nucleus</location>
        <location evidence="1">Nucleolus</location>
    </subcellularLocation>
</comment>
<evidence type="ECO:0000259" key="6">
    <source>
        <dbReference type="Pfam" id="PF00144"/>
    </source>
</evidence>
<dbReference type="Gene3D" id="3.40.710.10">
    <property type="entry name" value="DD-peptidase/beta-lactamase superfamily"/>
    <property type="match status" value="1"/>
</dbReference>
<dbReference type="Pfam" id="PF17407">
    <property type="entry name" value="Nrap_D6"/>
    <property type="match status" value="1"/>
</dbReference>
<dbReference type="InterPro" id="IPR035368">
    <property type="entry name" value="Nrap_D3"/>
</dbReference>
<dbReference type="GO" id="GO:0032040">
    <property type="term" value="C:small-subunit processome"/>
    <property type="evidence" value="ECO:0007669"/>
    <property type="project" value="TreeGrafter"/>
</dbReference>
<feature type="domain" description="Beta-lactamase-related" evidence="6">
    <location>
        <begin position="1374"/>
        <end position="1707"/>
    </location>
</feature>
<dbReference type="Proteomes" id="UP000559256">
    <property type="component" value="Unassembled WGS sequence"/>
</dbReference>
<dbReference type="Pfam" id="PF17403">
    <property type="entry name" value="Nrap_D2"/>
    <property type="match status" value="1"/>
</dbReference>
<evidence type="ECO:0000256" key="3">
    <source>
        <dbReference type="ARBA" id="ARBA00022884"/>
    </source>
</evidence>
<keyword evidence="4" id="KW-0539">Nucleus</keyword>
<dbReference type="InterPro" id="IPR035082">
    <property type="entry name" value="Nrap_D1"/>
</dbReference>
<feature type="domain" description="Nrap protein" evidence="7">
    <location>
        <begin position="203"/>
        <end position="351"/>
    </location>
</feature>
<evidence type="ECO:0000256" key="5">
    <source>
        <dbReference type="SAM" id="MobiDB-lite"/>
    </source>
</evidence>
<feature type="domain" description="Nrap protein" evidence="12">
    <location>
        <begin position="1103"/>
        <end position="1244"/>
    </location>
</feature>
<dbReference type="InterPro" id="IPR035367">
    <property type="entry name" value="Nrap_D2"/>
</dbReference>
<dbReference type="SUPFAM" id="SSF56601">
    <property type="entry name" value="beta-lactamase/transpeptidase-like"/>
    <property type="match status" value="1"/>
</dbReference>
<dbReference type="Pfam" id="PF17406">
    <property type="entry name" value="Nrap_D5"/>
    <property type="match status" value="1"/>
</dbReference>
<dbReference type="EMBL" id="JAACJM010000050">
    <property type="protein sequence ID" value="KAF5357699.1"/>
    <property type="molecule type" value="Genomic_DNA"/>
</dbReference>
<keyword evidence="14" id="KW-1185">Reference proteome</keyword>
<feature type="domain" description="Nrap protein" evidence="10">
    <location>
        <begin position="708"/>
        <end position="920"/>
    </location>
</feature>
<feature type="domain" description="Nrap protein" evidence="9">
    <location>
        <begin position="520"/>
        <end position="678"/>
    </location>
</feature>
<feature type="region of interest" description="Disordered" evidence="5">
    <location>
        <begin position="1210"/>
        <end position="1229"/>
    </location>
</feature>
<dbReference type="OrthoDB" id="10251401at2759"/>
<organism evidence="13 14">
    <name type="scientific">Tetrapyrgos nigripes</name>
    <dbReference type="NCBI Taxonomy" id="182062"/>
    <lineage>
        <taxon>Eukaryota</taxon>
        <taxon>Fungi</taxon>
        <taxon>Dikarya</taxon>
        <taxon>Basidiomycota</taxon>
        <taxon>Agaricomycotina</taxon>
        <taxon>Agaricomycetes</taxon>
        <taxon>Agaricomycetidae</taxon>
        <taxon>Agaricales</taxon>
        <taxon>Marasmiineae</taxon>
        <taxon>Marasmiaceae</taxon>
        <taxon>Tetrapyrgos</taxon>
    </lineage>
</organism>
<evidence type="ECO:0008006" key="15">
    <source>
        <dbReference type="Google" id="ProtNLM"/>
    </source>
</evidence>
<evidence type="ECO:0000256" key="1">
    <source>
        <dbReference type="ARBA" id="ARBA00004604"/>
    </source>
</evidence>
<gene>
    <name evidence="13" type="ORF">D9758_007434</name>
</gene>
<dbReference type="GO" id="GO:0034456">
    <property type="term" value="C:UTP-C complex"/>
    <property type="evidence" value="ECO:0007669"/>
    <property type="project" value="TreeGrafter"/>
</dbReference>
<proteinExistence type="inferred from homology"/>
<feature type="region of interest" description="Disordered" evidence="5">
    <location>
        <begin position="1"/>
        <end position="79"/>
    </location>
</feature>
<evidence type="ECO:0000259" key="7">
    <source>
        <dbReference type="Pfam" id="PF03813"/>
    </source>
</evidence>
<dbReference type="GO" id="GO:0003723">
    <property type="term" value="F:RNA binding"/>
    <property type="evidence" value="ECO:0007669"/>
    <property type="project" value="UniProtKB-KW"/>
</dbReference>
<evidence type="ECO:0000313" key="13">
    <source>
        <dbReference type="EMBL" id="KAF5357699.1"/>
    </source>
</evidence>
<dbReference type="PANTHER" id="PTHR17972">
    <property type="entry name" value="NUCLEOLAR RNA-ASSOCIATED PROTEIN"/>
    <property type="match status" value="1"/>
</dbReference>
<dbReference type="Gene3D" id="1.10.1410.10">
    <property type="match status" value="2"/>
</dbReference>
<dbReference type="GO" id="GO:0032545">
    <property type="term" value="C:CURI complex"/>
    <property type="evidence" value="ECO:0007669"/>
    <property type="project" value="TreeGrafter"/>
</dbReference>
<feature type="domain" description="Nrap protein" evidence="8">
    <location>
        <begin position="357"/>
        <end position="514"/>
    </location>
</feature>
<feature type="domain" description="Nrap protein" evidence="11">
    <location>
        <begin position="922"/>
        <end position="1100"/>
    </location>
</feature>
<dbReference type="InterPro" id="IPR035369">
    <property type="entry name" value="Nrap_D4"/>
</dbReference>
<evidence type="ECO:0000259" key="10">
    <source>
        <dbReference type="Pfam" id="PF17405"/>
    </source>
</evidence>
<dbReference type="Pfam" id="PF17404">
    <property type="entry name" value="Nrap_D3"/>
    <property type="match status" value="1"/>
</dbReference>
<dbReference type="InterPro" id="IPR012338">
    <property type="entry name" value="Beta-lactam/transpept-like"/>
</dbReference>
<evidence type="ECO:0000259" key="9">
    <source>
        <dbReference type="Pfam" id="PF17404"/>
    </source>
</evidence>
<comment type="similarity">
    <text evidence="2">Belongs to the NRAP family.</text>
</comment>
<dbReference type="GO" id="GO:0006409">
    <property type="term" value="P:tRNA export from nucleus"/>
    <property type="evidence" value="ECO:0007669"/>
    <property type="project" value="TreeGrafter"/>
</dbReference>
<dbReference type="GO" id="GO:0006364">
    <property type="term" value="P:rRNA processing"/>
    <property type="evidence" value="ECO:0007669"/>
    <property type="project" value="TreeGrafter"/>
</dbReference>
<comment type="caution">
    <text evidence="13">The sequence shown here is derived from an EMBL/GenBank/DDBJ whole genome shotgun (WGS) entry which is preliminary data.</text>
</comment>
<accession>A0A8H5LHV4</accession>
<sequence>MVNLKRKRGEENISRKVRRLSPEEDQEEEVPSIDEEEDDSEMEDGDSENEANGNEEEEWNGIGEGQKENTLSGTGSKPLKATGEEIRAIKDAADLYRSNSFKLQIDALLPNVRPKLKHSAPLDKFLLGLHEFLFKLPSHPPKQPLEAARSLLKKGVSVSYSIPLPTEDTPWKVAFEKPSDITLVGSWANKTSVKGQDKLKYGVDLAVEMPSTLFQEKDYLNGRFFHKRAFYLATIAAAITHPKTGLKNIDVSYISQLDDPRLTKLVLEQRPDDSPSDFSKLKAKVYIIPTLAADCPIPFNRLSPSHSNIRVTSESESSDDSSKSKLPSPFYNNAILTAFTPKSHLLSTHTFQQFCPAFNDALALLRIWANQRGFGEGSECHPSIRAFDGKGPWWAGLLGYLIFGEESASSSMGRGKGKGGRKPLGKGLSSYQLFRAALDFMAKHDFEHEPIFFLPDDYQSNHEAVFVDSSSTINLLAGVPLGSLKLLSKDAQKTLETLNSTSFTGDPFDEVFLKDHRDLQTRFDAVIHVDLSTVTPLEKPVHTALDTGSVQNAILSHLSSLLNQALGNRTSSITILHPSPSTRPLSQAHPSTLSKIQIGLLYDTEHAFRQVDHGPSVASQEADPESVQKFRKLWGEKAELRRFKDGSITESVVWEVKTIDEKSHIPVLIVRHILQHHLGLGEGAVHTWQTPFDSLLRLPESVSRFYVGSGMAMGFKGALAAYDTLVKSIKALDDNELPLTLLNVHPISESLRYTSVFGPVPLTSSLASALPPTARYLHPIEFILEFEKSSKWPDELKAIQKIKLAFLERIGSSLMSAAPGLKASVIIGEGSRDESDIQDTARLEILTPEGWAFSARIWHDREATLLDRIISGTGNLPHVTVKSTEKKGKEYHGAVRAREVYTRRFIHSPAHHRAIAKLCHHFPAFAGTVRIVKRWFASHWLLHGHVSEEAVELLCAAFFVGEGWEEEVDSDKTEVGESTTKKIRRDIPGSRERGFASVIRFLKDWKWEDGLHVPLYSASSVIKDKENGDLVKKKTEATPAAIPGVWRVSTLRDPKGTAWTSKGPDVIVARRISVLAQATWACMRDMEETGRVNVSSMFTHPTHDYNVLVQLDPSILPRYHHNVSPNQSYLDPRSKLVNTTLSSSSNTVRSGFDPANLLYRDLQSTYTDTFRIFHDPFGGDHFGLVWDPTLRVERVFKVMNRFSSVPVTIKKGQEKGKSPTKSHSQSKEKDLVVLNEEGVLGEIELCDFRYRVISTISDHNFFFTSLPSLVTTDGQPSAVMEPTNAPTPTTLSRAQTLKKQETMDAFRQTLRHATGMSDRTNQTIPAVVIMAKNASGADINMHMIMGAGYTGTLDIKEHFGYLSPKPDAPEIDFGTTFWGASITKLVTSVAAMQLVEKGLVDLDEDITRVLPEWKDPQILKGFEEETGKPILVDSKKKMTLKHLLTHSSGMSYGVSHPWLEQYRNYMKIVPKGNSLQDHSLLPLLFEPGEGWHYGFSIDWAGAVVERLSGCPRLGEYFAKHIWGPLGLDESSWTFHPQNDDDFKKYPRMEMQLRQPDGSMEGQQANPFSIPGVYDGLGDFDGGGGGLYMKPVDYFRLLESLMRNDEVLLKKETRDMMFLPSLEDNQYLMERIEISLETATPPGGEHPYLMGVPLGTRVACGLGGMVTLEDVEGKRKKGTMWWGGMPNLVWWIDPSSQLTGFFSTQLVPAGDGIVRNVSSQFEVAVYQELDK</sequence>
<dbReference type="PANTHER" id="PTHR17972:SF0">
    <property type="entry name" value="NUCLEOLAR PROTEIN 6"/>
    <property type="match status" value="1"/>
</dbReference>
<feature type="compositionally biased region" description="Acidic residues" evidence="5">
    <location>
        <begin position="23"/>
        <end position="59"/>
    </location>
</feature>
<evidence type="ECO:0000256" key="4">
    <source>
        <dbReference type="ARBA" id="ARBA00023242"/>
    </source>
</evidence>
<dbReference type="Pfam" id="PF03813">
    <property type="entry name" value="Nrap"/>
    <property type="match status" value="1"/>
</dbReference>
<dbReference type="Pfam" id="PF17405">
    <property type="entry name" value="Nrap_D4"/>
    <property type="match status" value="1"/>
</dbReference>
<evidence type="ECO:0000259" key="8">
    <source>
        <dbReference type="Pfam" id="PF17403"/>
    </source>
</evidence>
<name>A0A8H5LHV4_9AGAR</name>
<keyword evidence="3" id="KW-0694">RNA-binding</keyword>
<evidence type="ECO:0000259" key="11">
    <source>
        <dbReference type="Pfam" id="PF17406"/>
    </source>
</evidence>
<dbReference type="InterPro" id="IPR035370">
    <property type="entry name" value="Nrap_D5"/>
</dbReference>
<dbReference type="Pfam" id="PF00144">
    <property type="entry name" value="Beta-lactamase"/>
    <property type="match status" value="1"/>
</dbReference>